<dbReference type="Proteomes" id="UP001589774">
    <property type="component" value="Unassembled WGS sequence"/>
</dbReference>
<evidence type="ECO:0000313" key="2">
    <source>
        <dbReference type="EMBL" id="MFC0320884.1"/>
    </source>
</evidence>
<organism evidence="2 3">
    <name type="scientific">Olivibacter oleidegradans</name>
    <dbReference type="NCBI Taxonomy" id="760123"/>
    <lineage>
        <taxon>Bacteria</taxon>
        <taxon>Pseudomonadati</taxon>
        <taxon>Bacteroidota</taxon>
        <taxon>Sphingobacteriia</taxon>
        <taxon>Sphingobacteriales</taxon>
        <taxon>Sphingobacteriaceae</taxon>
        <taxon>Olivibacter</taxon>
    </lineage>
</organism>
<evidence type="ECO:0000313" key="3">
    <source>
        <dbReference type="Proteomes" id="UP001589774"/>
    </source>
</evidence>
<gene>
    <name evidence="2" type="ORF">ACFFI0_21345</name>
</gene>
<feature type="transmembrane region" description="Helical" evidence="1">
    <location>
        <begin position="6"/>
        <end position="23"/>
    </location>
</feature>
<dbReference type="RefSeq" id="WP_013668280.1">
    <property type="nucleotide sequence ID" value="NZ_JBHLWO010000002.1"/>
</dbReference>
<keyword evidence="3" id="KW-1185">Reference proteome</keyword>
<name>A0ABV6HPT1_9SPHI</name>
<keyword evidence="1" id="KW-1133">Transmembrane helix</keyword>
<proteinExistence type="predicted"/>
<protein>
    <submittedName>
        <fullName evidence="2">LPXTG cell wall anchor domain-containing protein</fullName>
    </submittedName>
</protein>
<keyword evidence="1" id="KW-0472">Membrane</keyword>
<evidence type="ECO:0000256" key="1">
    <source>
        <dbReference type="SAM" id="Phobius"/>
    </source>
</evidence>
<sequence length="52" mass="6296">METNIIIITLVSIAIIAILIWFLRKNRRDRKDMERTIHLRDVNPEKHKDEQV</sequence>
<dbReference type="NCBIfam" id="TIGR01167">
    <property type="entry name" value="LPXTG_anchor"/>
    <property type="match status" value="1"/>
</dbReference>
<comment type="caution">
    <text evidence="2">The sequence shown here is derived from an EMBL/GenBank/DDBJ whole genome shotgun (WGS) entry which is preliminary data.</text>
</comment>
<dbReference type="EMBL" id="JBHLWO010000002">
    <property type="protein sequence ID" value="MFC0320884.1"/>
    <property type="molecule type" value="Genomic_DNA"/>
</dbReference>
<keyword evidence="1" id="KW-0812">Transmembrane</keyword>
<reference evidence="2 3" key="1">
    <citation type="submission" date="2024-09" db="EMBL/GenBank/DDBJ databases">
        <authorList>
            <person name="Sun Q."/>
            <person name="Mori K."/>
        </authorList>
    </citation>
    <scope>NUCLEOTIDE SEQUENCE [LARGE SCALE GENOMIC DNA]</scope>
    <source>
        <strain evidence="2 3">CCM 7765</strain>
    </source>
</reference>
<accession>A0ABV6HPT1</accession>